<evidence type="ECO:0000256" key="1">
    <source>
        <dbReference type="ARBA" id="ARBA00022448"/>
    </source>
</evidence>
<evidence type="ECO:0000313" key="5">
    <source>
        <dbReference type="EMBL" id="MCC2231821.1"/>
    </source>
</evidence>
<evidence type="ECO:0000259" key="4">
    <source>
        <dbReference type="Pfam" id="PF00005"/>
    </source>
</evidence>
<dbReference type="InterPro" id="IPR003439">
    <property type="entry name" value="ABC_transporter-like_ATP-bd"/>
</dbReference>
<organism evidence="5 6">
    <name type="scientific">Hominifimenecus microfluidus</name>
    <dbReference type="NCBI Taxonomy" id="2885348"/>
    <lineage>
        <taxon>Bacteria</taxon>
        <taxon>Bacillati</taxon>
        <taxon>Bacillota</taxon>
        <taxon>Clostridia</taxon>
        <taxon>Lachnospirales</taxon>
        <taxon>Lachnospiraceae</taxon>
        <taxon>Hominifimenecus</taxon>
    </lineage>
</organism>
<reference evidence="5" key="1">
    <citation type="submission" date="2021-10" db="EMBL/GenBank/DDBJ databases">
        <title>Anaerobic single-cell dispensing facilitates the cultivation of human gut bacteria.</title>
        <authorList>
            <person name="Afrizal A."/>
        </authorList>
    </citation>
    <scope>NUCLEOTIDE SEQUENCE</scope>
    <source>
        <strain evidence="5">CLA-AA-H215</strain>
    </source>
</reference>
<evidence type="ECO:0000313" key="6">
    <source>
        <dbReference type="Proteomes" id="UP001198182"/>
    </source>
</evidence>
<dbReference type="GO" id="GO:0016887">
    <property type="term" value="F:ATP hydrolysis activity"/>
    <property type="evidence" value="ECO:0007669"/>
    <property type="project" value="InterPro"/>
</dbReference>
<dbReference type="Pfam" id="PF00005">
    <property type="entry name" value="ABC_tran"/>
    <property type="match status" value="1"/>
</dbReference>
<gene>
    <name evidence="5" type="ORF">LKD81_12580</name>
</gene>
<name>A0AAE3JHE5_9FIRM</name>
<comment type="caution">
    <text evidence="5">The sequence shown here is derived from an EMBL/GenBank/DDBJ whole genome shotgun (WGS) entry which is preliminary data.</text>
</comment>
<evidence type="ECO:0000256" key="2">
    <source>
        <dbReference type="ARBA" id="ARBA00022741"/>
    </source>
</evidence>
<evidence type="ECO:0000256" key="3">
    <source>
        <dbReference type="ARBA" id="ARBA00022840"/>
    </source>
</evidence>
<keyword evidence="2" id="KW-0547">Nucleotide-binding</keyword>
<sequence length="226" mass="25899">MELEWNHVYHPAPFPLTDIQAVFTEGITCILGDDLEGKQLLFQFTTAVRAPMQGQVRFLGYDTAMLGNAYTDHISYAGQYPFYPPEITLYQYLIHTSLTQRLSAREATCKSEELLWESGYPELRSVPIGELPLSARRHIQLLQTLCSEAPVLILNEPFTNLDPGARKQMDTLLADHMDEKIILVFTQKEDPFPDLPCQFHTLHKGRLTSWRRKNTAQPPYHLLLAQ</sequence>
<dbReference type="EMBL" id="JAJEQR010000040">
    <property type="protein sequence ID" value="MCC2231821.1"/>
    <property type="molecule type" value="Genomic_DNA"/>
</dbReference>
<dbReference type="InterPro" id="IPR027417">
    <property type="entry name" value="P-loop_NTPase"/>
</dbReference>
<keyword evidence="1" id="KW-0813">Transport</keyword>
<dbReference type="PANTHER" id="PTHR42939:SF1">
    <property type="entry name" value="ABC TRANSPORTER ATP-BINDING PROTEIN ALBC-RELATED"/>
    <property type="match status" value="1"/>
</dbReference>
<dbReference type="SUPFAM" id="SSF52540">
    <property type="entry name" value="P-loop containing nucleoside triphosphate hydrolases"/>
    <property type="match status" value="1"/>
</dbReference>
<accession>A0AAE3JHE5</accession>
<dbReference type="GO" id="GO:0005524">
    <property type="term" value="F:ATP binding"/>
    <property type="evidence" value="ECO:0007669"/>
    <property type="project" value="UniProtKB-KW"/>
</dbReference>
<feature type="domain" description="ABC transporter" evidence="4">
    <location>
        <begin position="27"/>
        <end position="158"/>
    </location>
</feature>
<keyword evidence="3" id="KW-0067">ATP-binding</keyword>
<dbReference type="Gene3D" id="3.40.50.300">
    <property type="entry name" value="P-loop containing nucleotide triphosphate hydrolases"/>
    <property type="match status" value="1"/>
</dbReference>
<proteinExistence type="predicted"/>
<dbReference type="Proteomes" id="UP001198182">
    <property type="component" value="Unassembled WGS sequence"/>
</dbReference>
<dbReference type="RefSeq" id="WP_308454306.1">
    <property type="nucleotide sequence ID" value="NZ_JAJEQR010000040.1"/>
</dbReference>
<keyword evidence="6" id="KW-1185">Reference proteome</keyword>
<dbReference type="PANTHER" id="PTHR42939">
    <property type="entry name" value="ABC TRANSPORTER ATP-BINDING PROTEIN ALBC-RELATED"/>
    <property type="match status" value="1"/>
</dbReference>
<dbReference type="AlphaFoldDB" id="A0AAE3JHE5"/>
<protein>
    <recommendedName>
        <fullName evidence="4">ABC transporter domain-containing protein</fullName>
    </recommendedName>
</protein>
<dbReference type="InterPro" id="IPR051782">
    <property type="entry name" value="ABC_Transporter_VariousFunc"/>
</dbReference>